<dbReference type="GO" id="GO:0005634">
    <property type="term" value="C:nucleus"/>
    <property type="evidence" value="ECO:0007669"/>
    <property type="project" value="TreeGrafter"/>
</dbReference>
<dbReference type="InterPro" id="IPR052594">
    <property type="entry name" value="J_domain-containing_protein"/>
</dbReference>
<feature type="compositionally biased region" description="Low complexity" evidence="1">
    <location>
        <begin position="97"/>
        <end position="111"/>
    </location>
</feature>
<dbReference type="Pfam" id="PF00226">
    <property type="entry name" value="DnaJ"/>
    <property type="match status" value="1"/>
</dbReference>
<dbReference type="SMART" id="SM00271">
    <property type="entry name" value="DnaJ"/>
    <property type="match status" value="1"/>
</dbReference>
<feature type="compositionally biased region" description="Polar residues" evidence="1">
    <location>
        <begin position="382"/>
        <end position="396"/>
    </location>
</feature>
<dbReference type="PROSITE" id="PS50076">
    <property type="entry name" value="DNAJ_2"/>
    <property type="match status" value="1"/>
</dbReference>
<feature type="domain" description="J" evidence="2">
    <location>
        <begin position="8"/>
        <end position="76"/>
    </location>
</feature>
<dbReference type="RefSeq" id="XP_025580464.1">
    <property type="nucleotide sequence ID" value="XM_025715217.1"/>
</dbReference>
<proteinExistence type="predicted"/>
<feature type="compositionally biased region" description="Basic and acidic residues" evidence="1">
    <location>
        <begin position="146"/>
        <end position="167"/>
    </location>
</feature>
<dbReference type="FunFam" id="1.10.287.110:FF:000073">
    <property type="entry name" value="DnaJ domain protein"/>
    <property type="match status" value="1"/>
</dbReference>
<evidence type="ECO:0000313" key="4">
    <source>
        <dbReference type="Proteomes" id="UP000249402"/>
    </source>
</evidence>
<dbReference type="PANTHER" id="PTHR44144">
    <property type="entry name" value="DNAJ HOMOLOG SUBFAMILY C MEMBER 9"/>
    <property type="match status" value="1"/>
</dbReference>
<dbReference type="GO" id="GO:0031072">
    <property type="term" value="F:heat shock protein binding"/>
    <property type="evidence" value="ECO:0007669"/>
    <property type="project" value="TreeGrafter"/>
</dbReference>
<dbReference type="STRING" id="1448316.A0A395HE41"/>
<dbReference type="SUPFAM" id="SSF46565">
    <property type="entry name" value="Chaperone J-domain"/>
    <property type="match status" value="1"/>
</dbReference>
<keyword evidence="4" id="KW-1185">Reference proteome</keyword>
<accession>A0A395HE41</accession>
<feature type="compositionally biased region" description="Basic and acidic residues" evidence="1">
    <location>
        <begin position="198"/>
        <end position="208"/>
    </location>
</feature>
<feature type="compositionally biased region" description="Basic and acidic residues" evidence="1">
    <location>
        <begin position="235"/>
        <end position="265"/>
    </location>
</feature>
<dbReference type="Proteomes" id="UP000249402">
    <property type="component" value="Unassembled WGS sequence"/>
</dbReference>
<dbReference type="VEuPathDB" id="FungiDB:BO80DRAFT_343077"/>
<feature type="compositionally biased region" description="Low complexity" evidence="1">
    <location>
        <begin position="521"/>
        <end position="534"/>
    </location>
</feature>
<dbReference type="InterPro" id="IPR036869">
    <property type="entry name" value="J_dom_sf"/>
</dbReference>
<feature type="compositionally biased region" description="Basic and acidic residues" evidence="1">
    <location>
        <begin position="174"/>
        <end position="184"/>
    </location>
</feature>
<dbReference type="PANTHER" id="PTHR44144:SF1">
    <property type="entry name" value="DNAJ HOMOLOG SUBFAMILY C MEMBER 9"/>
    <property type="match status" value="1"/>
</dbReference>
<dbReference type="InterPro" id="IPR001623">
    <property type="entry name" value="DnaJ_domain"/>
</dbReference>
<dbReference type="InterPro" id="IPR018253">
    <property type="entry name" value="DnaJ_domain_CS"/>
</dbReference>
<protein>
    <submittedName>
        <fullName evidence="3">DnaJ domain protein</fullName>
    </submittedName>
</protein>
<feature type="compositionally biased region" description="Basic and acidic residues" evidence="1">
    <location>
        <begin position="540"/>
        <end position="565"/>
    </location>
</feature>
<evidence type="ECO:0000313" key="3">
    <source>
        <dbReference type="EMBL" id="RAL06137.1"/>
    </source>
</evidence>
<dbReference type="EMBL" id="KZ824419">
    <property type="protein sequence ID" value="RAL06137.1"/>
    <property type="molecule type" value="Genomic_DNA"/>
</dbReference>
<reference evidence="3 4" key="1">
    <citation type="submission" date="2018-02" db="EMBL/GenBank/DDBJ databases">
        <title>The genomes of Aspergillus section Nigri reveals drivers in fungal speciation.</title>
        <authorList>
            <consortium name="DOE Joint Genome Institute"/>
            <person name="Vesth T.C."/>
            <person name="Nybo J."/>
            <person name="Theobald S."/>
            <person name="Brandl J."/>
            <person name="Frisvad J.C."/>
            <person name="Nielsen K.F."/>
            <person name="Lyhne E.K."/>
            <person name="Kogle M.E."/>
            <person name="Kuo A."/>
            <person name="Riley R."/>
            <person name="Clum A."/>
            <person name="Nolan M."/>
            <person name="Lipzen A."/>
            <person name="Salamov A."/>
            <person name="Henrissat B."/>
            <person name="Wiebenga A."/>
            <person name="De vries R.P."/>
            <person name="Grigoriev I.V."/>
            <person name="Mortensen U.H."/>
            <person name="Andersen M.R."/>
            <person name="Baker S.E."/>
        </authorList>
    </citation>
    <scope>NUCLEOTIDE SEQUENCE [LARGE SCALE GENOMIC DNA]</scope>
    <source>
        <strain evidence="3 4">CBS 121593</strain>
    </source>
</reference>
<dbReference type="Gene3D" id="1.10.287.110">
    <property type="entry name" value="DnaJ domain"/>
    <property type="match status" value="1"/>
</dbReference>
<dbReference type="GO" id="GO:0005737">
    <property type="term" value="C:cytoplasm"/>
    <property type="evidence" value="ECO:0007669"/>
    <property type="project" value="TreeGrafter"/>
</dbReference>
<feature type="region of interest" description="Disordered" evidence="1">
    <location>
        <begin position="131"/>
        <end position="586"/>
    </location>
</feature>
<feature type="compositionally biased region" description="Basic and acidic residues" evidence="1">
    <location>
        <begin position="577"/>
        <end position="586"/>
    </location>
</feature>
<feature type="compositionally biased region" description="Basic and acidic residues" evidence="1">
    <location>
        <begin position="272"/>
        <end position="300"/>
    </location>
</feature>
<feature type="region of interest" description="Disordered" evidence="1">
    <location>
        <begin position="97"/>
        <end position="116"/>
    </location>
</feature>
<dbReference type="CDD" id="cd06257">
    <property type="entry name" value="DnaJ"/>
    <property type="match status" value="1"/>
</dbReference>
<organism evidence="3 4">
    <name type="scientific">Aspergillus ibericus CBS 121593</name>
    <dbReference type="NCBI Taxonomy" id="1448316"/>
    <lineage>
        <taxon>Eukaryota</taxon>
        <taxon>Fungi</taxon>
        <taxon>Dikarya</taxon>
        <taxon>Ascomycota</taxon>
        <taxon>Pezizomycotina</taxon>
        <taxon>Eurotiomycetes</taxon>
        <taxon>Eurotiomycetidae</taxon>
        <taxon>Eurotiales</taxon>
        <taxon>Aspergillaceae</taxon>
        <taxon>Aspergillus</taxon>
        <taxon>Aspergillus subgen. Circumdati</taxon>
    </lineage>
</organism>
<gene>
    <name evidence="3" type="ORF">BO80DRAFT_343077</name>
</gene>
<evidence type="ECO:0000256" key="1">
    <source>
        <dbReference type="SAM" id="MobiDB-lite"/>
    </source>
</evidence>
<evidence type="ECO:0000259" key="2">
    <source>
        <dbReference type="PROSITE" id="PS50076"/>
    </source>
</evidence>
<sequence length="586" mass="65835">MSSAPDINPYEVLGVAKDAGLADIKSAHRKLVLKCHPDKIKDESLRSKAQDEFQRVQQAYELLSDETRRAKYDGKVRLAELRREAQAHGVSVNISGAAPYASPRASGSSGAREVRNGRIYEERTPADAAYFDEDLQFSEGSRSTSRKYDEFGKRYSKPSDEKKKTKSDTPSARAAKDMARDNSRTTHTSRAKYRTKERRREAFEKYDRAVPYSDSEDDGGASDSSASSVYVRIKRPSEKRNRDSSSRKARPTESSRRRDPARYDNDEYTDEFESKHDKLHTTARDYIRRSKGKTPIEIDSRPQSSRSPPRHHGYESADPESSSSRHSGRSKRPSKETVRTSSSRNGSYEKLETQSRSYETKVPSMPTAATSPAVKLPPSVRPSLQPSRSASSAQTHSRPKGISRSDTLPHSLPQMVYEVSSRAAKLRGTDKYDSGYSSPGTPEMASGESPPKSTRYKIVTEPDTVLVEPSIPPPQKSPRHARGYSPPRQERPVSGRPMPKPPVRSSTYAYPTEHSLRYESAPRPSASRQSSSRPLYREVSSPKDKEFKYAREVGPEHVSSRDPHIRQSYGDYPIPPIERRQSAFAR</sequence>
<name>A0A395HE41_9EURO</name>
<dbReference type="AlphaFoldDB" id="A0A395HE41"/>
<feature type="compositionally biased region" description="Basic residues" evidence="1">
    <location>
        <begin position="187"/>
        <end position="197"/>
    </location>
</feature>
<dbReference type="PRINTS" id="PR00625">
    <property type="entry name" value="JDOMAIN"/>
</dbReference>
<dbReference type="GeneID" id="37220082"/>
<dbReference type="OrthoDB" id="10250354at2759"/>
<dbReference type="PROSITE" id="PS00636">
    <property type="entry name" value="DNAJ_1"/>
    <property type="match status" value="1"/>
</dbReference>